<dbReference type="Pfam" id="PF12833">
    <property type="entry name" value="HTH_18"/>
    <property type="match status" value="1"/>
</dbReference>
<dbReference type="Gene3D" id="1.10.10.60">
    <property type="entry name" value="Homeodomain-like"/>
    <property type="match status" value="2"/>
</dbReference>
<dbReference type="SUPFAM" id="SSF46689">
    <property type="entry name" value="Homeodomain-like"/>
    <property type="match status" value="2"/>
</dbReference>
<evidence type="ECO:0000256" key="1">
    <source>
        <dbReference type="ARBA" id="ARBA00023015"/>
    </source>
</evidence>
<keyword evidence="3" id="KW-0804">Transcription</keyword>
<gene>
    <name evidence="5" type="ORF">GCM10022414_10330</name>
</gene>
<dbReference type="InterPro" id="IPR009057">
    <property type="entry name" value="Homeodomain-like_sf"/>
</dbReference>
<dbReference type="CDD" id="cd03138">
    <property type="entry name" value="GATase1_AraC_2"/>
    <property type="match status" value="1"/>
</dbReference>
<evidence type="ECO:0000256" key="3">
    <source>
        <dbReference type="ARBA" id="ARBA00023163"/>
    </source>
</evidence>
<keyword evidence="6" id="KW-1185">Reference proteome</keyword>
<protein>
    <submittedName>
        <fullName evidence="5">Helix-turn-helix domain-containing protein</fullName>
    </submittedName>
</protein>
<dbReference type="PRINTS" id="PR00032">
    <property type="entry name" value="HTHARAC"/>
</dbReference>
<dbReference type="Proteomes" id="UP001500392">
    <property type="component" value="Unassembled WGS sequence"/>
</dbReference>
<evidence type="ECO:0000259" key="4">
    <source>
        <dbReference type="PROSITE" id="PS01124"/>
    </source>
</evidence>
<dbReference type="InterPro" id="IPR018060">
    <property type="entry name" value="HTH_AraC"/>
</dbReference>
<proteinExistence type="predicted"/>
<dbReference type="PROSITE" id="PS01124">
    <property type="entry name" value="HTH_ARAC_FAMILY_2"/>
    <property type="match status" value="1"/>
</dbReference>
<dbReference type="InterPro" id="IPR052158">
    <property type="entry name" value="INH-QAR"/>
</dbReference>
<dbReference type="RefSeq" id="WP_344933081.1">
    <property type="nucleotide sequence ID" value="NZ_BAABDM010000001.1"/>
</dbReference>
<sequence length="335" mass="38494">MITPDMKRVALLAFHDALATSISLPMELLTAANSVSRSNKRKPLIEIHVVGLDAAPIRVSGGMEIVPSVEFDKYADYDLIIIPSRWRHPHRDAPTRPEIQAWLKKHEQRGADICAVGNASYFLAEAGLLNKRVATTHWHYFDDFAARYPQVILQRDYLITQADNLFCTGSVNSAADLVIHLIDRYWGAGIARRVAQQFSPESRRPFSRNSYRVDRSDLHRDETIALVQNWLARHISEAFNIKDLARQSGLSERSFHRRFRQVTGLAPLQYMQKMRMELAQDLLQNSNLSVEEIGQQCGYNDSSYFCRLFKHHCTTSPGEYRRAVRHKLFEVNKQE</sequence>
<reference evidence="6" key="1">
    <citation type="journal article" date="2019" name="Int. J. Syst. Evol. Microbiol.">
        <title>The Global Catalogue of Microorganisms (GCM) 10K type strain sequencing project: providing services to taxonomists for standard genome sequencing and annotation.</title>
        <authorList>
            <consortium name="The Broad Institute Genomics Platform"/>
            <consortium name="The Broad Institute Genome Sequencing Center for Infectious Disease"/>
            <person name="Wu L."/>
            <person name="Ma J."/>
        </authorList>
    </citation>
    <scope>NUCLEOTIDE SEQUENCE [LARGE SCALE GENOMIC DNA]</scope>
    <source>
        <strain evidence="6">JCM 17304</strain>
    </source>
</reference>
<evidence type="ECO:0000313" key="6">
    <source>
        <dbReference type="Proteomes" id="UP001500392"/>
    </source>
</evidence>
<dbReference type="Gene3D" id="3.40.50.880">
    <property type="match status" value="1"/>
</dbReference>
<name>A0ABP7WI91_9GAMM</name>
<dbReference type="InterPro" id="IPR002818">
    <property type="entry name" value="DJ-1/PfpI"/>
</dbReference>
<comment type="caution">
    <text evidence="5">The sequence shown here is derived from an EMBL/GenBank/DDBJ whole genome shotgun (WGS) entry which is preliminary data.</text>
</comment>
<keyword evidence="2" id="KW-0238">DNA-binding</keyword>
<dbReference type="InterPro" id="IPR029062">
    <property type="entry name" value="Class_I_gatase-like"/>
</dbReference>
<dbReference type="Pfam" id="PF01965">
    <property type="entry name" value="DJ-1_PfpI"/>
    <property type="match status" value="1"/>
</dbReference>
<dbReference type="PANTHER" id="PTHR43130">
    <property type="entry name" value="ARAC-FAMILY TRANSCRIPTIONAL REGULATOR"/>
    <property type="match status" value="1"/>
</dbReference>
<dbReference type="EMBL" id="BAABDM010000001">
    <property type="protein sequence ID" value="GAA4089320.1"/>
    <property type="molecule type" value="Genomic_DNA"/>
</dbReference>
<dbReference type="PANTHER" id="PTHR43130:SF11">
    <property type="entry name" value="TRANSCRIPTIONAL REGULATORY PROTEIN"/>
    <property type="match status" value="1"/>
</dbReference>
<feature type="domain" description="HTH araC/xylS-type" evidence="4">
    <location>
        <begin position="225"/>
        <end position="323"/>
    </location>
</feature>
<organism evidence="5 6">
    <name type="scientific">Zhongshania borealis</name>
    <dbReference type="NCBI Taxonomy" id="889488"/>
    <lineage>
        <taxon>Bacteria</taxon>
        <taxon>Pseudomonadati</taxon>
        <taxon>Pseudomonadota</taxon>
        <taxon>Gammaproteobacteria</taxon>
        <taxon>Cellvibrionales</taxon>
        <taxon>Spongiibacteraceae</taxon>
        <taxon>Zhongshania</taxon>
    </lineage>
</organism>
<keyword evidence="1" id="KW-0805">Transcription regulation</keyword>
<dbReference type="SUPFAM" id="SSF52317">
    <property type="entry name" value="Class I glutamine amidotransferase-like"/>
    <property type="match status" value="1"/>
</dbReference>
<dbReference type="InterPro" id="IPR020449">
    <property type="entry name" value="Tscrpt_reg_AraC-type_HTH"/>
</dbReference>
<evidence type="ECO:0000313" key="5">
    <source>
        <dbReference type="EMBL" id="GAA4089320.1"/>
    </source>
</evidence>
<evidence type="ECO:0000256" key="2">
    <source>
        <dbReference type="ARBA" id="ARBA00023125"/>
    </source>
</evidence>
<accession>A0ABP7WI91</accession>
<dbReference type="SMART" id="SM00342">
    <property type="entry name" value="HTH_ARAC"/>
    <property type="match status" value="1"/>
</dbReference>